<evidence type="ECO:0000256" key="2">
    <source>
        <dbReference type="ARBA" id="ARBA00022737"/>
    </source>
</evidence>
<dbReference type="InterPro" id="IPR003591">
    <property type="entry name" value="Leu-rich_rpt_typical-subtyp"/>
</dbReference>
<dbReference type="PROSITE" id="PS51450">
    <property type="entry name" value="LRR"/>
    <property type="match status" value="2"/>
</dbReference>
<dbReference type="InterPro" id="IPR032675">
    <property type="entry name" value="LRR_dom_sf"/>
</dbReference>
<organism evidence="4 5">
    <name type="scientific">Mycena belliarum</name>
    <dbReference type="NCBI Taxonomy" id="1033014"/>
    <lineage>
        <taxon>Eukaryota</taxon>
        <taxon>Fungi</taxon>
        <taxon>Dikarya</taxon>
        <taxon>Basidiomycota</taxon>
        <taxon>Agaricomycotina</taxon>
        <taxon>Agaricomycetes</taxon>
        <taxon>Agaricomycetidae</taxon>
        <taxon>Agaricales</taxon>
        <taxon>Marasmiineae</taxon>
        <taxon>Mycenaceae</taxon>
        <taxon>Mycena</taxon>
    </lineage>
</organism>
<accession>A0AAD6UAE8</accession>
<dbReference type="Proteomes" id="UP001222325">
    <property type="component" value="Unassembled WGS sequence"/>
</dbReference>
<dbReference type="InterPro" id="IPR050216">
    <property type="entry name" value="LRR_domain-containing"/>
</dbReference>
<dbReference type="PANTHER" id="PTHR48051:SF1">
    <property type="entry name" value="RAS SUPPRESSOR PROTEIN 1"/>
    <property type="match status" value="1"/>
</dbReference>
<keyword evidence="1" id="KW-0433">Leucine-rich repeat</keyword>
<dbReference type="AlphaFoldDB" id="A0AAD6UAE8"/>
<sequence length="514" mass="55594">MFGEDNRWSGAPSSSPPSSPTAYNDSSPASSPAPEDFVSLPDAAHFSGTSTRSPLLDPFAAAAKGAWVPPDYEKGGKKNRPTSPSSPTRSRAKKPRLLGPEASSDTLVAHTPRTSLSLTDAEKEDSVWDTAVARMIDNGNGAINLDNSNLTGIPKGAVAEMRAFYVPEEKAERLNARQLAPLGPQTPRQFVRSSTAPAILGAAVGSARQDIQLYLAGNQISRIPLELLGLSKLTVLSLRGNKLKTLPPDIRLLKNLRTLNLSGNQLQYLPSELLGMTLNVLNVFPNPFKKPEQHHLIKRLLRRTRSVQGRVAISPTSRVSDCVPPLVELAFRAILSAKPGIHPAPDHSERRLAQHYELPLCEDGEPEPTGTNLKKEFRHVIPPHLRHVLATLHPGSVDLQVDDTLSPDVDRDPPSLGLCPSPRHATGASVFVAPAEERFTWETVVAGVSVGGDVPLKWRGCLWGCLDFLGVDAEEPRVDKVVPDMDVDDEQDAATVVRSASGIRARELDFEDGT</sequence>
<evidence type="ECO:0000313" key="4">
    <source>
        <dbReference type="EMBL" id="KAJ7095911.1"/>
    </source>
</evidence>
<protein>
    <submittedName>
        <fullName evidence="4">Uncharacterized protein</fullName>
    </submittedName>
</protein>
<gene>
    <name evidence="4" type="ORF">B0H15DRAFT_798352</name>
</gene>
<dbReference type="SUPFAM" id="SSF52075">
    <property type="entry name" value="Outer arm dynein light chain 1"/>
    <property type="match status" value="1"/>
</dbReference>
<reference evidence="4" key="1">
    <citation type="submission" date="2023-03" db="EMBL/GenBank/DDBJ databases">
        <title>Massive genome expansion in bonnet fungi (Mycena s.s.) driven by repeated elements and novel gene families across ecological guilds.</title>
        <authorList>
            <consortium name="Lawrence Berkeley National Laboratory"/>
            <person name="Harder C.B."/>
            <person name="Miyauchi S."/>
            <person name="Viragh M."/>
            <person name="Kuo A."/>
            <person name="Thoen E."/>
            <person name="Andreopoulos B."/>
            <person name="Lu D."/>
            <person name="Skrede I."/>
            <person name="Drula E."/>
            <person name="Henrissat B."/>
            <person name="Morin E."/>
            <person name="Kohler A."/>
            <person name="Barry K."/>
            <person name="LaButti K."/>
            <person name="Morin E."/>
            <person name="Salamov A."/>
            <person name="Lipzen A."/>
            <person name="Mereny Z."/>
            <person name="Hegedus B."/>
            <person name="Baldrian P."/>
            <person name="Stursova M."/>
            <person name="Weitz H."/>
            <person name="Taylor A."/>
            <person name="Grigoriev I.V."/>
            <person name="Nagy L.G."/>
            <person name="Martin F."/>
            <person name="Kauserud H."/>
        </authorList>
    </citation>
    <scope>NUCLEOTIDE SEQUENCE</scope>
    <source>
        <strain evidence="4">CBHHK173m</strain>
    </source>
</reference>
<dbReference type="SMART" id="SM00369">
    <property type="entry name" value="LRR_TYP"/>
    <property type="match status" value="2"/>
</dbReference>
<dbReference type="EMBL" id="JARJCN010000012">
    <property type="protein sequence ID" value="KAJ7095911.1"/>
    <property type="molecule type" value="Genomic_DNA"/>
</dbReference>
<proteinExistence type="predicted"/>
<evidence type="ECO:0000256" key="1">
    <source>
        <dbReference type="ARBA" id="ARBA00022614"/>
    </source>
</evidence>
<dbReference type="GO" id="GO:0005737">
    <property type="term" value="C:cytoplasm"/>
    <property type="evidence" value="ECO:0007669"/>
    <property type="project" value="TreeGrafter"/>
</dbReference>
<dbReference type="Gene3D" id="3.80.10.10">
    <property type="entry name" value="Ribonuclease Inhibitor"/>
    <property type="match status" value="1"/>
</dbReference>
<evidence type="ECO:0000313" key="5">
    <source>
        <dbReference type="Proteomes" id="UP001222325"/>
    </source>
</evidence>
<feature type="region of interest" description="Disordered" evidence="3">
    <location>
        <begin position="1"/>
        <end position="123"/>
    </location>
</feature>
<dbReference type="Pfam" id="PF13855">
    <property type="entry name" value="LRR_8"/>
    <property type="match status" value="1"/>
</dbReference>
<evidence type="ECO:0000256" key="3">
    <source>
        <dbReference type="SAM" id="MobiDB-lite"/>
    </source>
</evidence>
<keyword evidence="2" id="KW-0677">Repeat</keyword>
<name>A0AAD6UAE8_9AGAR</name>
<dbReference type="InterPro" id="IPR001611">
    <property type="entry name" value="Leu-rich_rpt"/>
</dbReference>
<dbReference type="PANTHER" id="PTHR48051">
    <property type="match status" value="1"/>
</dbReference>
<comment type="caution">
    <text evidence="4">The sequence shown here is derived from an EMBL/GenBank/DDBJ whole genome shotgun (WGS) entry which is preliminary data.</text>
</comment>
<keyword evidence="5" id="KW-1185">Reference proteome</keyword>